<protein>
    <recommendedName>
        <fullName evidence="2">DUF7082 domain-containing protein</fullName>
    </recommendedName>
</protein>
<dbReference type="Pfam" id="PF23305">
    <property type="entry name" value="DUF7082"/>
    <property type="match status" value="1"/>
</dbReference>
<feature type="domain" description="DUF7082" evidence="2">
    <location>
        <begin position="383"/>
        <end position="536"/>
    </location>
</feature>
<evidence type="ECO:0000256" key="1">
    <source>
        <dbReference type="SAM" id="MobiDB-lite"/>
    </source>
</evidence>
<feature type="region of interest" description="Disordered" evidence="1">
    <location>
        <begin position="672"/>
        <end position="707"/>
    </location>
</feature>
<dbReference type="AlphaFoldDB" id="A0A6A5ZVF2"/>
<dbReference type="PANTHER" id="PTHR39463:SF1">
    <property type="entry name" value="MEDUSA"/>
    <property type="match status" value="1"/>
</dbReference>
<evidence type="ECO:0000313" key="3">
    <source>
        <dbReference type="EMBL" id="KAF2122328.1"/>
    </source>
</evidence>
<feature type="region of interest" description="Disordered" evidence="1">
    <location>
        <begin position="624"/>
        <end position="647"/>
    </location>
</feature>
<organism evidence="3 4">
    <name type="scientific">Lophiotrema nucula</name>
    <dbReference type="NCBI Taxonomy" id="690887"/>
    <lineage>
        <taxon>Eukaryota</taxon>
        <taxon>Fungi</taxon>
        <taxon>Dikarya</taxon>
        <taxon>Ascomycota</taxon>
        <taxon>Pezizomycotina</taxon>
        <taxon>Dothideomycetes</taxon>
        <taxon>Pleosporomycetidae</taxon>
        <taxon>Pleosporales</taxon>
        <taxon>Lophiotremataceae</taxon>
        <taxon>Lophiotrema</taxon>
    </lineage>
</organism>
<keyword evidence="4" id="KW-1185">Reference proteome</keyword>
<name>A0A6A5ZVF2_9PLEO</name>
<reference evidence="3" key="1">
    <citation type="journal article" date="2020" name="Stud. Mycol.">
        <title>101 Dothideomycetes genomes: a test case for predicting lifestyles and emergence of pathogens.</title>
        <authorList>
            <person name="Haridas S."/>
            <person name="Albert R."/>
            <person name="Binder M."/>
            <person name="Bloem J."/>
            <person name="Labutti K."/>
            <person name="Salamov A."/>
            <person name="Andreopoulos B."/>
            <person name="Baker S."/>
            <person name="Barry K."/>
            <person name="Bills G."/>
            <person name="Bluhm B."/>
            <person name="Cannon C."/>
            <person name="Castanera R."/>
            <person name="Culley D."/>
            <person name="Daum C."/>
            <person name="Ezra D."/>
            <person name="Gonzalez J."/>
            <person name="Henrissat B."/>
            <person name="Kuo A."/>
            <person name="Liang C."/>
            <person name="Lipzen A."/>
            <person name="Lutzoni F."/>
            <person name="Magnuson J."/>
            <person name="Mondo S."/>
            <person name="Nolan M."/>
            <person name="Ohm R."/>
            <person name="Pangilinan J."/>
            <person name="Park H.-J."/>
            <person name="Ramirez L."/>
            <person name="Alfaro M."/>
            <person name="Sun H."/>
            <person name="Tritt A."/>
            <person name="Yoshinaga Y."/>
            <person name="Zwiers L.-H."/>
            <person name="Turgeon B."/>
            <person name="Goodwin S."/>
            <person name="Spatafora J."/>
            <person name="Crous P."/>
            <person name="Grigoriev I."/>
        </authorList>
    </citation>
    <scope>NUCLEOTIDE SEQUENCE</scope>
    <source>
        <strain evidence="3">CBS 627.86</strain>
    </source>
</reference>
<dbReference type="PANTHER" id="PTHR39463">
    <property type="entry name" value="MEDUSA"/>
    <property type="match status" value="1"/>
</dbReference>
<proteinExistence type="predicted"/>
<sequence>MSGYGKNQEQYVYDAAATRPNQVPSYEGFAQPSFASQYTNAPAPLSHEPSSAEMPFIPSSTYESRAGSSYQAESSFIDAGSRHPASHPAAFESEITNAIAPSQGTAGSTIILHLKTKYDLVEDQLSFAFMFGKKRCVAAFQKIDQVDDNFNYALSVEVPPFPTTGEWNPTMMLELLMENRNGGIIRQAEAGKFTYTDMSPGLTYQPSPEVVKSGKRKFSGDYGESQDYQEKASKRANTYRLQKPRAISVSGYPAASGSPLPVAPPLSGTYGYSSGYDLTKPQGYSGQLSKSLYAVPSGSGMSQGDMKPPLMSPNPPSYGAYSTLGHTAQSPASIASTPVRQSVMASPSAISNPVLVRATTLPQAGGGAAAGQPFNPYLMYPSKAVLKVDGDLDTMTEGWTPTEIEAKRRLVQFERSQSGSTITTSFAPVTPEARPARSICVSCILWEEKDECFITSVDTIYLLESLVNVRFTVEEKNRIRRNLEGFRPQTVSKAKSDSEEFFKVIMGFPNPKPRNIEKDVKVFPWKILSHALKKIISKYSASYSSTAGAGSLPSVTASSYLPVGIPQGTGDSYRNTSPRSVASTVATTAYTPSLTTASLSPNMRASAGLEGSAAQGMPVPQGAPTGQAMTQWGSAGHHQMPQYSGGLPASGRGSWDYGAFLHASAATGVPSAAQSMQVQRSDVTHDMSQLPTSDNPYQQYGQRTTRV</sequence>
<feature type="region of interest" description="Disordered" evidence="1">
    <location>
        <begin position="213"/>
        <end position="237"/>
    </location>
</feature>
<accession>A0A6A5ZVF2</accession>
<evidence type="ECO:0000313" key="4">
    <source>
        <dbReference type="Proteomes" id="UP000799770"/>
    </source>
</evidence>
<dbReference type="GO" id="GO:0005634">
    <property type="term" value="C:nucleus"/>
    <property type="evidence" value="ECO:0007669"/>
    <property type="project" value="TreeGrafter"/>
</dbReference>
<dbReference type="EMBL" id="ML977311">
    <property type="protein sequence ID" value="KAF2122328.1"/>
    <property type="molecule type" value="Genomic_DNA"/>
</dbReference>
<gene>
    <name evidence="3" type="ORF">BDV96DRAFT_483159</name>
</gene>
<dbReference type="InterPro" id="IPR055509">
    <property type="entry name" value="DUF7082"/>
</dbReference>
<dbReference type="Proteomes" id="UP000799770">
    <property type="component" value="Unassembled WGS sequence"/>
</dbReference>
<evidence type="ECO:0000259" key="2">
    <source>
        <dbReference type="Pfam" id="PF23305"/>
    </source>
</evidence>
<dbReference type="OrthoDB" id="1751210at2759"/>